<comment type="subunit">
    <text evidence="4">Homodimer.</text>
</comment>
<keyword evidence="5" id="KW-0808">Transferase</keyword>
<comment type="pathway">
    <text evidence="2">Cofactor biosynthesis; thiamine diphosphate biosynthesis.</text>
</comment>
<organism evidence="14 15">
    <name type="scientific">Herbiconiux gentiana</name>
    <dbReference type="NCBI Taxonomy" id="2970912"/>
    <lineage>
        <taxon>Bacteria</taxon>
        <taxon>Bacillati</taxon>
        <taxon>Actinomycetota</taxon>
        <taxon>Actinomycetes</taxon>
        <taxon>Micrococcales</taxon>
        <taxon>Microbacteriaceae</taxon>
        <taxon>Herbiconiux</taxon>
    </lineage>
</organism>
<comment type="caution">
    <text evidence="14">The sequence shown here is derived from an EMBL/GenBank/DDBJ whole genome shotgun (WGS) entry which is preliminary data.</text>
</comment>
<evidence type="ECO:0000256" key="8">
    <source>
        <dbReference type="ARBA" id="ARBA00022977"/>
    </source>
</evidence>
<evidence type="ECO:0000313" key="14">
    <source>
        <dbReference type="EMBL" id="MCS5713374.1"/>
    </source>
</evidence>
<evidence type="ECO:0000256" key="6">
    <source>
        <dbReference type="ARBA" id="ARBA00022723"/>
    </source>
</evidence>
<dbReference type="PANTHER" id="PTHR31528">
    <property type="entry name" value="4-AMINO-5-HYDROXYMETHYL-2-METHYLPYRIMIDINE PHOSPHATE SYNTHASE THI11-RELATED"/>
    <property type="match status" value="1"/>
</dbReference>
<dbReference type="Proteomes" id="UP001165580">
    <property type="component" value="Unassembled WGS sequence"/>
</dbReference>
<evidence type="ECO:0000256" key="3">
    <source>
        <dbReference type="ARBA" id="ARBA00009406"/>
    </source>
</evidence>
<reference evidence="14" key="1">
    <citation type="submission" date="2022-08" db="EMBL/GenBank/DDBJ databases">
        <authorList>
            <person name="Deng Y."/>
            <person name="Han X.-F."/>
            <person name="Zhang Y.-Q."/>
        </authorList>
    </citation>
    <scope>NUCLEOTIDE SEQUENCE</scope>
    <source>
        <strain evidence="14">CPCC 205716</strain>
    </source>
</reference>
<comment type="function">
    <text evidence="1">Responsible for the formation of the pyrimidine heterocycle in the thiamine biosynthesis pathway. Catalyzes the formation of hydroxymethylpyrimidine phosphate (HMP-P) from histidine and pyridoxal phosphate (PLP). The protein uses PLP and the active site histidine to form HMP-P, generating an inactive enzyme. The enzyme can only undergo a single turnover, which suggests it is a suicide enzyme.</text>
</comment>
<evidence type="ECO:0000256" key="10">
    <source>
        <dbReference type="ARBA" id="ARBA00033171"/>
    </source>
</evidence>
<dbReference type="Gene3D" id="3.40.190.10">
    <property type="entry name" value="Periplasmic binding protein-like II"/>
    <property type="match status" value="2"/>
</dbReference>
<dbReference type="RefSeq" id="WP_259484909.1">
    <property type="nucleotide sequence ID" value="NZ_JANTEZ010000001.1"/>
</dbReference>
<dbReference type="Pfam" id="PF09084">
    <property type="entry name" value="NMT1"/>
    <property type="match status" value="1"/>
</dbReference>
<evidence type="ECO:0000256" key="12">
    <source>
        <dbReference type="SAM" id="SignalP"/>
    </source>
</evidence>
<dbReference type="InterPro" id="IPR015168">
    <property type="entry name" value="SsuA/THI5"/>
</dbReference>
<evidence type="ECO:0000256" key="7">
    <source>
        <dbReference type="ARBA" id="ARBA00022898"/>
    </source>
</evidence>
<name>A0ABT2GER4_9MICO</name>
<evidence type="ECO:0000256" key="9">
    <source>
        <dbReference type="ARBA" id="ARBA00023004"/>
    </source>
</evidence>
<accession>A0ABT2GER4</accession>
<protein>
    <recommendedName>
        <fullName evidence="10">Thiamine pyrimidine synthase</fullName>
    </recommendedName>
</protein>
<evidence type="ECO:0000256" key="4">
    <source>
        <dbReference type="ARBA" id="ARBA00011738"/>
    </source>
</evidence>
<evidence type="ECO:0000313" key="15">
    <source>
        <dbReference type="Proteomes" id="UP001165580"/>
    </source>
</evidence>
<feature type="chain" id="PRO_5046821090" description="Thiamine pyrimidine synthase" evidence="12">
    <location>
        <begin position="36"/>
        <end position="372"/>
    </location>
</feature>
<dbReference type="PANTHER" id="PTHR31528:SF1">
    <property type="entry name" value="4-AMINO-5-HYDROXYMETHYL-2-METHYLPYRIMIDINE PHOSPHATE SYNTHASE THI11-RELATED"/>
    <property type="match status" value="1"/>
</dbReference>
<keyword evidence="8" id="KW-0784">Thiamine biosynthesis</keyword>
<gene>
    <name evidence="14" type="ORF">NVV95_02275</name>
</gene>
<evidence type="ECO:0000256" key="11">
    <source>
        <dbReference type="ARBA" id="ARBA00048179"/>
    </source>
</evidence>
<keyword evidence="9" id="KW-0408">Iron</keyword>
<comment type="catalytic activity">
    <reaction evidence="11">
        <text>N(6)-(pyridoxal phosphate)-L-lysyl-[4-amino-5-hydroxymethyl-2-methylpyrimidine phosphate synthase] + L-histidyl-[4-amino-5-hydroxymethyl-2-methylpyrimidine phosphate synthase] + 2 Fe(3+) + 4 H2O = L-lysyl-[4-amino-5-hydroxymethyl-2-methylpyrimidine phosphate synthase] + (2S)-2-amino-5-hydroxy-4-oxopentanoyl-[4-amino-5-hydroxymethyl-2-methylpyrimidine phosphate synthase] + 4-amino-2-methyl-5-(phosphooxymethyl)pyrimidine + 3-oxopropanoate + 2 Fe(2+) + 2 H(+)</text>
        <dbReference type="Rhea" id="RHEA:65756"/>
        <dbReference type="Rhea" id="RHEA-COMP:16892"/>
        <dbReference type="Rhea" id="RHEA-COMP:16893"/>
        <dbReference type="Rhea" id="RHEA-COMP:16894"/>
        <dbReference type="Rhea" id="RHEA-COMP:16895"/>
        <dbReference type="ChEBI" id="CHEBI:15377"/>
        <dbReference type="ChEBI" id="CHEBI:15378"/>
        <dbReference type="ChEBI" id="CHEBI:29033"/>
        <dbReference type="ChEBI" id="CHEBI:29034"/>
        <dbReference type="ChEBI" id="CHEBI:29969"/>
        <dbReference type="ChEBI" id="CHEBI:29979"/>
        <dbReference type="ChEBI" id="CHEBI:33190"/>
        <dbReference type="ChEBI" id="CHEBI:58354"/>
        <dbReference type="ChEBI" id="CHEBI:143915"/>
        <dbReference type="ChEBI" id="CHEBI:157692"/>
    </reaction>
    <physiologicalReaction direction="left-to-right" evidence="11">
        <dbReference type="Rhea" id="RHEA:65757"/>
    </physiologicalReaction>
</comment>
<keyword evidence="6" id="KW-0479">Metal-binding</keyword>
<evidence type="ECO:0000256" key="2">
    <source>
        <dbReference type="ARBA" id="ARBA00004948"/>
    </source>
</evidence>
<evidence type="ECO:0000256" key="1">
    <source>
        <dbReference type="ARBA" id="ARBA00003469"/>
    </source>
</evidence>
<sequence>MSPAPLTKTAPVTALAALSAASVLLLAGCSGSSTASESTASASAGSDLISAERCAENRAAGPITFLTSFGYVASAGLLDVITAKERGVFEDLCLDVTLQPGSNNAQLVSAGTAQFAGVGSPSDVLVAIDNGADISGVATYGNTVAITLMTMTDGGPASLADFSGLTAGYKGAIPPQIQAMFLEEGVDPTTINWVSVGYDPTILPNDQVQALTGYKSNEPLALKAQGFDITEWDPAEYGIESAFNTQIVNNTFKEEHPTAVEDFLRASLYSYDWINESDANLDEALSYAEALSDAGYDLESSRARWATEVGLIDESQPDGLPIGGETVEQWTAEADMLVQFDLVKAKPDVAAAIDPSFIEAIHDGTELIWPAP</sequence>
<evidence type="ECO:0000259" key="13">
    <source>
        <dbReference type="Pfam" id="PF09084"/>
    </source>
</evidence>
<feature type="domain" description="SsuA/THI5-like" evidence="13">
    <location>
        <begin position="80"/>
        <end position="275"/>
    </location>
</feature>
<proteinExistence type="inferred from homology"/>
<comment type="similarity">
    <text evidence="3">Belongs to the NMT1/THI5 family.</text>
</comment>
<dbReference type="InterPro" id="IPR027939">
    <property type="entry name" value="NMT1/THI5"/>
</dbReference>
<evidence type="ECO:0000256" key="5">
    <source>
        <dbReference type="ARBA" id="ARBA00022679"/>
    </source>
</evidence>
<feature type="signal peptide" evidence="12">
    <location>
        <begin position="1"/>
        <end position="35"/>
    </location>
</feature>
<keyword evidence="15" id="KW-1185">Reference proteome</keyword>
<dbReference type="EMBL" id="JANTEZ010000001">
    <property type="protein sequence ID" value="MCS5713374.1"/>
    <property type="molecule type" value="Genomic_DNA"/>
</dbReference>
<dbReference type="SUPFAM" id="SSF53850">
    <property type="entry name" value="Periplasmic binding protein-like II"/>
    <property type="match status" value="1"/>
</dbReference>
<keyword evidence="7" id="KW-0663">Pyridoxal phosphate</keyword>
<keyword evidence="12" id="KW-0732">Signal</keyword>